<dbReference type="OrthoDB" id="5325786at2"/>
<proteinExistence type="predicted"/>
<organism evidence="1 2">
    <name type="scientific">Helicobacter brantae</name>
    <dbReference type="NCBI Taxonomy" id="375927"/>
    <lineage>
        <taxon>Bacteria</taxon>
        <taxon>Pseudomonadati</taxon>
        <taxon>Campylobacterota</taxon>
        <taxon>Epsilonproteobacteria</taxon>
        <taxon>Campylobacterales</taxon>
        <taxon>Helicobacteraceae</taxon>
        <taxon>Helicobacter</taxon>
    </lineage>
</organism>
<dbReference type="InterPro" id="IPR002718">
    <property type="entry name" value="OMP_Helicobacter"/>
</dbReference>
<sequence>MGIEGGYMRSESIFEYTTKGNVVVGKDWKESIVENGGVANLILGTEHFFGETQRFGIRWGIYGGYGYTQGKHNELGKISMQILSAGSIFDTITNLVSEEKIQVGFIGGLGYDFSSLMPSREIKLGFKAMPPILDKDLAITNKTYLNSLLLRLGFSTLFNKHHRFEVIAQIPFNLTLISTRFGYAEGGRNIDIGYDFYYNRIQGLLSYKYIF</sequence>
<name>A0A3D8J3N5_9HELI</name>
<dbReference type="Proteomes" id="UP000257045">
    <property type="component" value="Unassembled WGS sequence"/>
</dbReference>
<dbReference type="EMBL" id="NXLV01000003">
    <property type="protein sequence ID" value="RDU71464.1"/>
    <property type="molecule type" value="Genomic_DNA"/>
</dbReference>
<accession>A0A3D8J3N5</accession>
<keyword evidence="2" id="KW-1185">Reference proteome</keyword>
<protein>
    <recommendedName>
        <fullName evidence="3">Outer membrane protein</fullName>
    </recommendedName>
</protein>
<dbReference type="Pfam" id="PF01856">
    <property type="entry name" value="HP_OMP"/>
    <property type="match status" value="1"/>
</dbReference>
<evidence type="ECO:0000313" key="1">
    <source>
        <dbReference type="EMBL" id="RDU71464.1"/>
    </source>
</evidence>
<evidence type="ECO:0008006" key="3">
    <source>
        <dbReference type="Google" id="ProtNLM"/>
    </source>
</evidence>
<dbReference type="AlphaFoldDB" id="A0A3D8J3N5"/>
<gene>
    <name evidence="1" type="ORF">CQA58_02665</name>
</gene>
<comment type="caution">
    <text evidence="1">The sequence shown here is derived from an EMBL/GenBank/DDBJ whole genome shotgun (WGS) entry which is preliminary data.</text>
</comment>
<evidence type="ECO:0000313" key="2">
    <source>
        <dbReference type="Proteomes" id="UP000257045"/>
    </source>
</evidence>
<reference evidence="1 2" key="1">
    <citation type="submission" date="2018-04" db="EMBL/GenBank/DDBJ databases">
        <title>Novel Campyloabacter and Helicobacter Species and Strains.</title>
        <authorList>
            <person name="Mannion A.J."/>
            <person name="Shen Z."/>
            <person name="Fox J.G."/>
        </authorList>
    </citation>
    <scope>NUCLEOTIDE SEQUENCE [LARGE SCALE GENOMIC DNA]</scope>
    <source>
        <strain evidence="1 2">MIT 04-9366</strain>
    </source>
</reference>